<evidence type="ECO:0000259" key="1">
    <source>
        <dbReference type="PROSITE" id="PS50304"/>
    </source>
</evidence>
<dbReference type="InterPro" id="IPR002999">
    <property type="entry name" value="Tudor"/>
</dbReference>
<feature type="domain" description="Tudor" evidence="1">
    <location>
        <begin position="131"/>
        <end position="191"/>
    </location>
</feature>
<keyword evidence="4" id="KW-1185">Reference proteome</keyword>
<gene>
    <name evidence="2" type="ORF">HINF_LOCUS62850</name>
    <name evidence="3" type="ORF">HINF_LOCUS74762</name>
</gene>
<name>A0AA86UWW2_9EUKA</name>
<evidence type="ECO:0000313" key="4">
    <source>
        <dbReference type="Proteomes" id="UP001642409"/>
    </source>
</evidence>
<dbReference type="Proteomes" id="UP001642409">
    <property type="component" value="Unassembled WGS sequence"/>
</dbReference>
<accession>A0AA86UWW2</accession>
<comment type="caution">
    <text evidence="2">The sequence shown here is derived from an EMBL/GenBank/DDBJ whole genome shotgun (WGS) entry which is preliminary data.</text>
</comment>
<reference evidence="3 4" key="2">
    <citation type="submission" date="2024-07" db="EMBL/GenBank/DDBJ databases">
        <authorList>
            <person name="Akdeniz Z."/>
        </authorList>
    </citation>
    <scope>NUCLEOTIDE SEQUENCE [LARGE SCALE GENOMIC DNA]</scope>
</reference>
<reference evidence="2" key="1">
    <citation type="submission" date="2023-06" db="EMBL/GenBank/DDBJ databases">
        <authorList>
            <person name="Kurt Z."/>
        </authorList>
    </citation>
    <scope>NUCLEOTIDE SEQUENCE</scope>
</reference>
<dbReference type="PROSITE" id="PS50304">
    <property type="entry name" value="TUDOR"/>
    <property type="match status" value="1"/>
</dbReference>
<evidence type="ECO:0000313" key="3">
    <source>
        <dbReference type="EMBL" id="CAL6108011.1"/>
    </source>
</evidence>
<organism evidence="2">
    <name type="scientific">Hexamita inflata</name>
    <dbReference type="NCBI Taxonomy" id="28002"/>
    <lineage>
        <taxon>Eukaryota</taxon>
        <taxon>Metamonada</taxon>
        <taxon>Diplomonadida</taxon>
        <taxon>Hexamitidae</taxon>
        <taxon>Hexamitinae</taxon>
        <taxon>Hexamita</taxon>
    </lineage>
</organism>
<sequence>MCTDCVNMYYGTDSNFTTPMTRCETACSLFSSLKYTKNYQCLDQCDSEKPVYTTGNICQFNCYSQPTEKFLNYCSNKCVSQCTHKSYHRNINGSLFCTIDECGSSNFTIKESYHTEYLRCESSCRFFANFTYTLGSMCVKSCPDSKKYYDAKLVCYTECPTLNAFADSSNQCVQRCDYGKYIKVKRTRIQE</sequence>
<evidence type="ECO:0000313" key="2">
    <source>
        <dbReference type="EMBL" id="CAI9975205.1"/>
    </source>
</evidence>
<dbReference type="AlphaFoldDB" id="A0AA86UWW2"/>
<protein>
    <submittedName>
        <fullName evidence="2">Tudor domain</fullName>
    </submittedName>
    <submittedName>
        <fullName evidence="3">Tudor_domain</fullName>
    </submittedName>
</protein>
<dbReference type="EMBL" id="CATOUU010001165">
    <property type="protein sequence ID" value="CAI9975205.1"/>
    <property type="molecule type" value="Genomic_DNA"/>
</dbReference>
<dbReference type="EMBL" id="CAXDID020000644">
    <property type="protein sequence ID" value="CAL6108011.1"/>
    <property type="molecule type" value="Genomic_DNA"/>
</dbReference>
<proteinExistence type="predicted"/>